<evidence type="ECO:0000313" key="3">
    <source>
        <dbReference type="Proteomes" id="UP000708208"/>
    </source>
</evidence>
<dbReference type="Proteomes" id="UP000708208">
    <property type="component" value="Unassembled WGS sequence"/>
</dbReference>
<keyword evidence="1" id="KW-1133">Transmembrane helix</keyword>
<feature type="transmembrane region" description="Helical" evidence="1">
    <location>
        <begin position="33"/>
        <end position="51"/>
    </location>
</feature>
<dbReference type="AlphaFoldDB" id="A0A8J2K5S4"/>
<evidence type="ECO:0000256" key="1">
    <source>
        <dbReference type="SAM" id="Phobius"/>
    </source>
</evidence>
<accession>A0A8J2K5S4</accession>
<reference evidence="2" key="1">
    <citation type="submission" date="2021-06" db="EMBL/GenBank/DDBJ databases">
        <authorList>
            <person name="Hodson N. C."/>
            <person name="Mongue J. A."/>
            <person name="Jaron S. K."/>
        </authorList>
    </citation>
    <scope>NUCLEOTIDE SEQUENCE</scope>
</reference>
<dbReference type="EMBL" id="CAJVCH010072014">
    <property type="protein sequence ID" value="CAG7720609.1"/>
    <property type="molecule type" value="Genomic_DNA"/>
</dbReference>
<dbReference type="OrthoDB" id="8174403at2759"/>
<keyword evidence="1" id="KW-0472">Membrane</keyword>
<keyword evidence="3" id="KW-1185">Reference proteome</keyword>
<name>A0A8J2K5S4_9HEXA</name>
<gene>
    <name evidence="2" type="ORF">AFUS01_LOCUS9879</name>
</gene>
<comment type="caution">
    <text evidence="2">The sequence shown here is derived from an EMBL/GenBank/DDBJ whole genome shotgun (WGS) entry which is preliminary data.</text>
</comment>
<proteinExistence type="predicted"/>
<sequence>MQLVLECGSQNRRNNFVSIFLVYFFLNSKMRQVFIFVVLATLLVGAMTMPFPQYLEEAVRQAQAMQLLPPYAVVDKTAPGIQVAYFKLGPNDRVDLQNALGGAIPSDVVASLESQVDSIGKNY</sequence>
<keyword evidence="1" id="KW-0812">Transmembrane</keyword>
<protein>
    <submittedName>
        <fullName evidence="2">Uncharacterized protein</fullName>
    </submittedName>
</protein>
<evidence type="ECO:0000313" key="2">
    <source>
        <dbReference type="EMBL" id="CAG7720609.1"/>
    </source>
</evidence>
<organism evidence="2 3">
    <name type="scientific">Allacma fusca</name>
    <dbReference type="NCBI Taxonomy" id="39272"/>
    <lineage>
        <taxon>Eukaryota</taxon>
        <taxon>Metazoa</taxon>
        <taxon>Ecdysozoa</taxon>
        <taxon>Arthropoda</taxon>
        <taxon>Hexapoda</taxon>
        <taxon>Collembola</taxon>
        <taxon>Symphypleona</taxon>
        <taxon>Sminthuridae</taxon>
        <taxon>Allacma</taxon>
    </lineage>
</organism>